<sequence>MKPARPISPAEARIIDAITDRAHLWFPDRERRDIRMDLIAVHLGCCRLRLGELLDADDSNFIHDIAGIERHLNRRSFQLEDCFLPRFADMEPAP</sequence>
<proteinExistence type="predicted"/>
<accession>A0A809ZUH7</accession>
<evidence type="ECO:0000313" key="3">
    <source>
        <dbReference type="EMBL" id="BCE63870.1"/>
    </source>
</evidence>
<gene>
    <name evidence="2" type="ORF">XF5B_26490</name>
    <name evidence="3" type="ORF">XF6B_26690</name>
</gene>
<dbReference type="AlphaFoldDB" id="A0A809ZUH7"/>
<reference evidence="2" key="1">
    <citation type="submission" date="2020-05" db="EMBL/GenBank/DDBJ databases">
        <title>Complete genome sequence of Bradyrhizobium diazoefficiens XF5 isolated from soybean nodule.</title>
        <authorList>
            <person name="Noda R."/>
            <person name="Kakizaki K."/>
            <person name="Minamisawa K."/>
        </authorList>
    </citation>
    <scope>NUCLEOTIDE SEQUENCE</scope>
    <source>
        <strain evidence="2">XF5</strain>
    </source>
</reference>
<evidence type="ECO:0000313" key="2">
    <source>
        <dbReference type="EMBL" id="BCE55137.1"/>
    </source>
</evidence>
<protein>
    <recommendedName>
        <fullName evidence="1">DUF6874 domain-containing protein</fullName>
    </recommendedName>
</protein>
<reference evidence="3" key="2">
    <citation type="submission" date="2020-05" db="EMBL/GenBank/DDBJ databases">
        <title>Complete genome sequence of Bradyrhizobium diazoefficiens XF6 isolated from soybean nodule.</title>
        <authorList>
            <person name="Noda R."/>
            <person name="Kakizaki K."/>
            <person name="Minamisawa K."/>
        </authorList>
    </citation>
    <scope>NUCLEOTIDE SEQUENCE</scope>
    <source>
        <strain evidence="3">XF6</strain>
    </source>
</reference>
<dbReference type="InterPro" id="IPR049239">
    <property type="entry name" value="DUF6874"/>
</dbReference>
<organism evidence="2">
    <name type="scientific">Bradyrhizobium diazoefficiens</name>
    <dbReference type="NCBI Taxonomy" id="1355477"/>
    <lineage>
        <taxon>Bacteria</taxon>
        <taxon>Pseudomonadati</taxon>
        <taxon>Pseudomonadota</taxon>
        <taxon>Alphaproteobacteria</taxon>
        <taxon>Hyphomicrobiales</taxon>
        <taxon>Nitrobacteraceae</taxon>
        <taxon>Bradyrhizobium</taxon>
    </lineage>
</organism>
<dbReference type="Pfam" id="PF21779">
    <property type="entry name" value="DUF6874"/>
    <property type="match status" value="1"/>
</dbReference>
<dbReference type="EMBL" id="AP023096">
    <property type="protein sequence ID" value="BCE63870.1"/>
    <property type="molecule type" value="Genomic_DNA"/>
</dbReference>
<feature type="domain" description="DUF6874" evidence="1">
    <location>
        <begin position="11"/>
        <end position="88"/>
    </location>
</feature>
<evidence type="ECO:0000259" key="1">
    <source>
        <dbReference type="Pfam" id="PF21779"/>
    </source>
</evidence>
<dbReference type="EMBL" id="AP023095">
    <property type="protein sequence ID" value="BCE55137.1"/>
    <property type="molecule type" value="Genomic_DNA"/>
</dbReference>
<name>A0A809ZUH7_9BRAD</name>
<dbReference type="RefSeq" id="WP_182869695.1">
    <property type="nucleotide sequence ID" value="NZ_AP022638.1"/>
</dbReference>